<evidence type="ECO:0000256" key="1">
    <source>
        <dbReference type="PROSITE-ProRule" id="PRU00047"/>
    </source>
</evidence>
<evidence type="ECO:0000259" key="2">
    <source>
        <dbReference type="PROSITE" id="PS50158"/>
    </source>
</evidence>
<dbReference type="Proteomes" id="UP000830375">
    <property type="component" value="Unassembled WGS sequence"/>
</dbReference>
<sequence>MRLKWILNKGITRQKDYLKEATVSVDISNVNARAVDIIKAVTEKIGKGNILEVRPKQNKEYEVTLENVEDVDLLVDGLQIKEAMCEVKRLQNRDYVVSFMHLPVYIDDHDTLDKLEGWGVTPISDIKRHVYPGTTIEDGTRFVKSRFPKAVASLPYSTRLDTVEGLQYFQVKICQLCMSPDHVMKDCPDFKCFKCEERGHFARNCMAVRCLDCKKVLNKCECWFEQDETHVRGQVHERDSAAETDDAGTTDLREERVISNKGDEEQTVTEKLSEDPLQWMAEAERHGITVGLQRAQWRNE</sequence>
<organism evidence="3 4">
    <name type="scientific">Labeo rohita</name>
    <name type="common">Indian major carp</name>
    <name type="synonym">Cyprinus rohita</name>
    <dbReference type="NCBI Taxonomy" id="84645"/>
    <lineage>
        <taxon>Eukaryota</taxon>
        <taxon>Metazoa</taxon>
        <taxon>Chordata</taxon>
        <taxon>Craniata</taxon>
        <taxon>Vertebrata</taxon>
        <taxon>Euteleostomi</taxon>
        <taxon>Actinopterygii</taxon>
        <taxon>Neopterygii</taxon>
        <taxon>Teleostei</taxon>
        <taxon>Ostariophysi</taxon>
        <taxon>Cypriniformes</taxon>
        <taxon>Cyprinidae</taxon>
        <taxon>Labeoninae</taxon>
        <taxon>Labeonini</taxon>
        <taxon>Labeo</taxon>
    </lineage>
</organism>
<keyword evidence="4" id="KW-1185">Reference proteome</keyword>
<keyword evidence="1" id="KW-0479">Metal-binding</keyword>
<accession>A0ABQ8L137</accession>
<dbReference type="InterPro" id="IPR001878">
    <property type="entry name" value="Znf_CCHC"/>
</dbReference>
<protein>
    <recommendedName>
        <fullName evidence="2">CCHC-type domain-containing protein</fullName>
    </recommendedName>
</protein>
<evidence type="ECO:0000313" key="3">
    <source>
        <dbReference type="EMBL" id="KAI2644455.1"/>
    </source>
</evidence>
<keyword evidence="1" id="KW-0863">Zinc-finger</keyword>
<dbReference type="Gene3D" id="4.10.60.10">
    <property type="entry name" value="Zinc finger, CCHC-type"/>
    <property type="match status" value="1"/>
</dbReference>
<evidence type="ECO:0000313" key="4">
    <source>
        <dbReference type="Proteomes" id="UP000830375"/>
    </source>
</evidence>
<dbReference type="PROSITE" id="PS50158">
    <property type="entry name" value="ZF_CCHC"/>
    <property type="match status" value="1"/>
</dbReference>
<gene>
    <name evidence="3" type="ORF">H4Q32_028425</name>
</gene>
<feature type="domain" description="CCHC-type" evidence="2">
    <location>
        <begin position="191"/>
        <end position="205"/>
    </location>
</feature>
<dbReference type="Pfam" id="PF00098">
    <property type="entry name" value="zf-CCHC"/>
    <property type="match status" value="1"/>
</dbReference>
<name>A0ABQ8L137_LABRO</name>
<dbReference type="SMART" id="SM00343">
    <property type="entry name" value="ZnF_C2HC"/>
    <property type="match status" value="2"/>
</dbReference>
<dbReference type="SUPFAM" id="SSF57756">
    <property type="entry name" value="Retrovirus zinc finger-like domains"/>
    <property type="match status" value="1"/>
</dbReference>
<proteinExistence type="predicted"/>
<dbReference type="InterPro" id="IPR036875">
    <property type="entry name" value="Znf_CCHC_sf"/>
</dbReference>
<comment type="caution">
    <text evidence="3">The sequence shown here is derived from an EMBL/GenBank/DDBJ whole genome shotgun (WGS) entry which is preliminary data.</text>
</comment>
<dbReference type="EMBL" id="JACTAM010002514">
    <property type="protein sequence ID" value="KAI2644455.1"/>
    <property type="molecule type" value="Genomic_DNA"/>
</dbReference>
<keyword evidence="1" id="KW-0862">Zinc</keyword>
<reference evidence="3 4" key="1">
    <citation type="submission" date="2022-01" db="EMBL/GenBank/DDBJ databases">
        <title>A high-quality chromosome-level genome assembly of rohu carp, Labeo rohita.</title>
        <authorList>
            <person name="Arick M.A. II"/>
            <person name="Hsu C.-Y."/>
            <person name="Magbanua Z."/>
            <person name="Pechanova O."/>
            <person name="Grover C."/>
            <person name="Miller E."/>
            <person name="Thrash A."/>
            <person name="Ezzel L."/>
            <person name="Alam S."/>
            <person name="Benzie J."/>
            <person name="Hamilton M."/>
            <person name="Karsi A."/>
            <person name="Lawrence M.L."/>
            <person name="Peterson D.G."/>
        </authorList>
    </citation>
    <scope>NUCLEOTIDE SEQUENCE [LARGE SCALE GENOMIC DNA]</scope>
    <source>
        <strain evidence="4">BAU-BD-2019</strain>
        <tissue evidence="3">Blood</tissue>
    </source>
</reference>